<comment type="subcellular location">
    <subcellularLocation>
        <location evidence="1">Membrane</location>
        <topology evidence="1">Multi-pass membrane protein</topology>
    </subcellularLocation>
</comment>
<name>A0A6G0XHX3_9STRA</name>
<keyword evidence="7" id="KW-0276">Fatty acid metabolism</keyword>
<organism evidence="15 16">
    <name type="scientific">Aphanomyces euteiches</name>
    <dbReference type="NCBI Taxonomy" id="100861"/>
    <lineage>
        <taxon>Eukaryota</taxon>
        <taxon>Sar</taxon>
        <taxon>Stramenopiles</taxon>
        <taxon>Oomycota</taxon>
        <taxon>Saprolegniomycetes</taxon>
        <taxon>Saprolegniales</taxon>
        <taxon>Verrucalvaceae</taxon>
        <taxon>Aphanomyces</taxon>
    </lineage>
</organism>
<evidence type="ECO:0000256" key="8">
    <source>
        <dbReference type="ARBA" id="ARBA00022989"/>
    </source>
</evidence>
<dbReference type="EC" id="4.2.1.134" evidence="4"/>
<dbReference type="GO" id="GO:0030497">
    <property type="term" value="P:fatty acid elongation"/>
    <property type="evidence" value="ECO:0007669"/>
    <property type="project" value="TreeGrafter"/>
</dbReference>
<feature type="transmembrane region" description="Helical" evidence="14">
    <location>
        <begin position="184"/>
        <end position="201"/>
    </location>
</feature>
<keyword evidence="6 14" id="KW-0812">Transmembrane</keyword>
<comment type="pathway">
    <text evidence="2">Lipid metabolism; fatty acid biosynthesis.</text>
</comment>
<dbReference type="PANTHER" id="PTHR11035:SF3">
    <property type="entry name" value="VERY-LONG-CHAIN (3R)-3-HYDROXYACYL-COA DEHYDRATASE"/>
    <property type="match status" value="1"/>
</dbReference>
<evidence type="ECO:0000313" key="15">
    <source>
        <dbReference type="EMBL" id="KAF0739927.1"/>
    </source>
</evidence>
<comment type="catalytic activity">
    <reaction evidence="13">
        <text>a very-long-chain (3R)-3-hydroxyacyl-CoA = a very-long-chain (2E)-enoyl-CoA + H2O</text>
        <dbReference type="Rhea" id="RHEA:45812"/>
        <dbReference type="ChEBI" id="CHEBI:15377"/>
        <dbReference type="ChEBI" id="CHEBI:83728"/>
        <dbReference type="ChEBI" id="CHEBI:85440"/>
        <dbReference type="EC" id="4.2.1.134"/>
    </reaction>
</comment>
<evidence type="ECO:0000256" key="10">
    <source>
        <dbReference type="ARBA" id="ARBA00023136"/>
    </source>
</evidence>
<dbReference type="VEuPathDB" id="FungiDB:AeMF1_011269"/>
<dbReference type="Pfam" id="PF04387">
    <property type="entry name" value="PTPLA"/>
    <property type="match status" value="1"/>
</dbReference>
<evidence type="ECO:0000256" key="2">
    <source>
        <dbReference type="ARBA" id="ARBA00005194"/>
    </source>
</evidence>
<evidence type="ECO:0000256" key="13">
    <source>
        <dbReference type="ARBA" id="ARBA00036671"/>
    </source>
</evidence>
<keyword evidence="11" id="KW-0275">Fatty acid biosynthesis</keyword>
<dbReference type="GO" id="GO:0030148">
    <property type="term" value="P:sphingolipid biosynthetic process"/>
    <property type="evidence" value="ECO:0007669"/>
    <property type="project" value="TreeGrafter"/>
</dbReference>
<dbReference type="PANTHER" id="PTHR11035">
    <property type="entry name" value="VERY-LONG-CHAIN (3R)-3-HYDROXYACYL-COA DEHYDRATASE"/>
    <property type="match status" value="1"/>
</dbReference>
<evidence type="ECO:0000256" key="1">
    <source>
        <dbReference type="ARBA" id="ARBA00004141"/>
    </source>
</evidence>
<dbReference type="Proteomes" id="UP000481153">
    <property type="component" value="Unassembled WGS sequence"/>
</dbReference>
<comment type="similarity">
    <text evidence="3">Belongs to the very long-chain fatty acids dehydratase HACD family.</text>
</comment>
<evidence type="ECO:0000313" key="16">
    <source>
        <dbReference type="Proteomes" id="UP000481153"/>
    </source>
</evidence>
<feature type="transmembrane region" description="Helical" evidence="14">
    <location>
        <begin position="143"/>
        <end position="164"/>
    </location>
</feature>
<evidence type="ECO:0000256" key="9">
    <source>
        <dbReference type="ARBA" id="ARBA00023098"/>
    </source>
</evidence>
<proteinExistence type="inferred from homology"/>
<evidence type="ECO:0000256" key="12">
    <source>
        <dbReference type="ARBA" id="ARBA00023239"/>
    </source>
</evidence>
<comment type="caution">
    <text evidence="15">The sequence shown here is derived from an EMBL/GenBank/DDBJ whole genome shotgun (WGS) entry which is preliminary data.</text>
</comment>
<keyword evidence="12" id="KW-0456">Lyase</keyword>
<evidence type="ECO:0000256" key="5">
    <source>
        <dbReference type="ARBA" id="ARBA00022516"/>
    </source>
</evidence>
<keyword evidence="5" id="KW-0444">Lipid biosynthesis</keyword>
<sequence>MIKNLYLTLYNLACCAGWAYVLGLTFQTVNQDRNIDVSAAKLWAIVEIPLKIVQTAAIMEILHAMVGIVRSPVFSTVLQVSSRLALLWMINDLVPETRAHWGFVMMVTSWSLVEVPRYAFYALNLWNAVPDWLFFLRYHLFMVLYPTGISGEVSCMLSALPYVTNGAYAIQMPNDHNVAISLQFMIYLTLVVYVPGSPFMYQNMNNMRKKAYAKKNEAKTLKKD</sequence>
<dbReference type="GO" id="GO:0102158">
    <property type="term" value="F:very-long-chain (3R)-3-hydroxyacyl-CoA dehydratase activity"/>
    <property type="evidence" value="ECO:0007669"/>
    <property type="project" value="UniProtKB-EC"/>
</dbReference>
<dbReference type="GO" id="GO:0005789">
    <property type="term" value="C:endoplasmic reticulum membrane"/>
    <property type="evidence" value="ECO:0007669"/>
    <property type="project" value="TreeGrafter"/>
</dbReference>
<evidence type="ECO:0000256" key="11">
    <source>
        <dbReference type="ARBA" id="ARBA00023160"/>
    </source>
</evidence>
<dbReference type="UniPathway" id="UPA00094"/>
<keyword evidence="10 14" id="KW-0472">Membrane</keyword>
<reference evidence="15 16" key="1">
    <citation type="submission" date="2019-07" db="EMBL/GenBank/DDBJ databases">
        <title>Genomics analysis of Aphanomyces spp. identifies a new class of oomycete effector associated with host adaptation.</title>
        <authorList>
            <person name="Gaulin E."/>
        </authorList>
    </citation>
    <scope>NUCLEOTIDE SEQUENCE [LARGE SCALE GENOMIC DNA]</scope>
    <source>
        <strain evidence="15 16">ATCC 201684</strain>
    </source>
</reference>
<keyword evidence="9" id="KW-0443">Lipid metabolism</keyword>
<feature type="transmembrane region" description="Helical" evidence="14">
    <location>
        <begin position="7"/>
        <end position="26"/>
    </location>
</feature>
<keyword evidence="8 14" id="KW-1133">Transmembrane helix</keyword>
<accession>A0A6G0XHX3</accession>
<gene>
    <name evidence="15" type="ORF">Ae201684_004510</name>
</gene>
<evidence type="ECO:0000256" key="3">
    <source>
        <dbReference type="ARBA" id="ARBA00007811"/>
    </source>
</evidence>
<dbReference type="GO" id="GO:0042761">
    <property type="term" value="P:very long-chain fatty acid biosynthetic process"/>
    <property type="evidence" value="ECO:0007669"/>
    <property type="project" value="TreeGrafter"/>
</dbReference>
<evidence type="ECO:0000256" key="14">
    <source>
        <dbReference type="SAM" id="Phobius"/>
    </source>
</evidence>
<evidence type="ECO:0000256" key="4">
    <source>
        <dbReference type="ARBA" id="ARBA00013122"/>
    </source>
</evidence>
<evidence type="ECO:0000256" key="7">
    <source>
        <dbReference type="ARBA" id="ARBA00022832"/>
    </source>
</evidence>
<evidence type="ECO:0000256" key="6">
    <source>
        <dbReference type="ARBA" id="ARBA00022692"/>
    </source>
</evidence>
<keyword evidence="16" id="KW-1185">Reference proteome</keyword>
<protein>
    <recommendedName>
        <fullName evidence="4">very-long-chain (3R)-3-hydroxyacyl-CoA dehydratase</fullName>
        <ecNumber evidence="4">4.2.1.134</ecNumber>
    </recommendedName>
</protein>
<dbReference type="InterPro" id="IPR007482">
    <property type="entry name" value="Tyr_Pase-like_PTPLA"/>
</dbReference>
<dbReference type="AlphaFoldDB" id="A0A6G0XHX3"/>
<dbReference type="EMBL" id="VJMJ01000056">
    <property type="protein sequence ID" value="KAF0739927.1"/>
    <property type="molecule type" value="Genomic_DNA"/>
</dbReference>